<dbReference type="Proteomes" id="UP001431783">
    <property type="component" value="Unassembled WGS sequence"/>
</dbReference>
<keyword evidence="2" id="KW-1185">Reference proteome</keyword>
<organism evidence="1 2">
    <name type="scientific">Henosepilachna vigintioctopunctata</name>
    <dbReference type="NCBI Taxonomy" id="420089"/>
    <lineage>
        <taxon>Eukaryota</taxon>
        <taxon>Metazoa</taxon>
        <taxon>Ecdysozoa</taxon>
        <taxon>Arthropoda</taxon>
        <taxon>Hexapoda</taxon>
        <taxon>Insecta</taxon>
        <taxon>Pterygota</taxon>
        <taxon>Neoptera</taxon>
        <taxon>Endopterygota</taxon>
        <taxon>Coleoptera</taxon>
        <taxon>Polyphaga</taxon>
        <taxon>Cucujiformia</taxon>
        <taxon>Coccinelloidea</taxon>
        <taxon>Coccinellidae</taxon>
        <taxon>Epilachninae</taxon>
        <taxon>Epilachnini</taxon>
        <taxon>Henosepilachna</taxon>
    </lineage>
</organism>
<sequence length="291" mass="33438">MGKLFSLLYADDSTVAVSSSRLACVEVQYGEALSVASSWLAENGLCLNEDLNHLSMHKHVTDSKLRGDFDPYETRGRFDIRLSVYRLWRSHRGSGYLSHKPYNKISLVEQVNTSVADEGTESVHSSVHFSEADTKGEESNANAVSHTSTDLDEVKKCFEEIIENNKVMYFAQLFRRYKALLLEFGDCEIDFDDIKDYQVEMLQKKIEKIFGDRVTIEASTGPRHQKIIYKTDIDISIMANNTTLMESKEDHKFEDVSYDLRNCIRNIDYHPLPRRLTAEDIIRGEFEIPEE</sequence>
<accession>A0AAW1TKH9</accession>
<dbReference type="AlphaFoldDB" id="A0AAW1TKH9"/>
<evidence type="ECO:0000313" key="2">
    <source>
        <dbReference type="Proteomes" id="UP001431783"/>
    </source>
</evidence>
<evidence type="ECO:0000313" key="1">
    <source>
        <dbReference type="EMBL" id="KAK9871782.1"/>
    </source>
</evidence>
<protein>
    <submittedName>
        <fullName evidence="1">Uncharacterized protein</fullName>
    </submittedName>
</protein>
<comment type="caution">
    <text evidence="1">The sequence shown here is derived from an EMBL/GenBank/DDBJ whole genome shotgun (WGS) entry which is preliminary data.</text>
</comment>
<proteinExistence type="predicted"/>
<gene>
    <name evidence="1" type="ORF">WA026_014237</name>
</gene>
<name>A0AAW1TKH9_9CUCU</name>
<dbReference type="EMBL" id="JARQZJ010000007">
    <property type="protein sequence ID" value="KAK9871782.1"/>
    <property type="molecule type" value="Genomic_DNA"/>
</dbReference>
<reference evidence="1 2" key="1">
    <citation type="submission" date="2023-03" db="EMBL/GenBank/DDBJ databases">
        <title>Genome insight into feeding habits of ladybird beetles.</title>
        <authorList>
            <person name="Li H.-S."/>
            <person name="Huang Y.-H."/>
            <person name="Pang H."/>
        </authorList>
    </citation>
    <scope>NUCLEOTIDE SEQUENCE [LARGE SCALE GENOMIC DNA]</scope>
    <source>
        <strain evidence="1">SYSU_2023b</strain>
        <tissue evidence="1">Whole body</tissue>
    </source>
</reference>